<sequence length="233" mass="26073">MSRVAIIPARGGSKRIPHKNIRLFDGVPIIAHSIRAALDSALFDRVVVSTDSEEIAAVARECGAQTPFMRPPELSNDHAGTLEVVQHALSALGEHYDYACCIYATAPFIDVRYLREGISMLEAHREKSYAFSVTTFAFPVQRALRLTADGGLDAVYPEHRLTRSQDLPETWHDAGQFYWGRTRAWQRGDTLFSPLSMPVVLPRHLVQDIDTPEDWRRAELMFAALRALAQSNG</sequence>
<dbReference type="Gene3D" id="3.90.550.10">
    <property type="entry name" value="Spore Coat Polysaccharide Biosynthesis Protein SpsA, Chain A"/>
    <property type="match status" value="1"/>
</dbReference>
<dbReference type="InterPro" id="IPR020039">
    <property type="entry name" value="PseF"/>
</dbReference>
<dbReference type="InterPro" id="IPR029044">
    <property type="entry name" value="Nucleotide-diphossugar_trans"/>
</dbReference>
<dbReference type="GO" id="GO:0008781">
    <property type="term" value="F:N-acylneuraminate cytidylyltransferase activity"/>
    <property type="evidence" value="ECO:0007669"/>
    <property type="project" value="TreeGrafter"/>
</dbReference>
<dbReference type="NCBIfam" id="TIGR03584">
    <property type="entry name" value="PseF"/>
    <property type="match status" value="1"/>
</dbReference>
<dbReference type="SUPFAM" id="SSF53448">
    <property type="entry name" value="Nucleotide-diphospho-sugar transferases"/>
    <property type="match status" value="1"/>
</dbReference>
<gene>
    <name evidence="1" type="primary">pseF</name>
    <name evidence="1" type="ORF">C2L65_15655</name>
</gene>
<dbReference type="PANTHER" id="PTHR21485:SF6">
    <property type="entry name" value="N-ACYLNEURAMINATE CYTIDYLYLTRANSFERASE-RELATED"/>
    <property type="match status" value="1"/>
</dbReference>
<dbReference type="OrthoDB" id="9805604at2"/>
<reference evidence="1 2" key="1">
    <citation type="submission" date="2018-01" db="EMBL/GenBank/DDBJ databases">
        <title>Species boundaries and ecological features among Paraburkholderia terrae DSMZ17804T, P. hospita DSMZ17164T and P. caribensis DSMZ13236T.</title>
        <authorList>
            <person name="Pratama A.A."/>
        </authorList>
    </citation>
    <scope>NUCLEOTIDE SEQUENCE [LARGE SCALE GENOMIC DNA]</scope>
    <source>
        <strain evidence="1 2">DSM 17804</strain>
    </source>
</reference>
<dbReference type="InterPro" id="IPR050793">
    <property type="entry name" value="CMP-NeuNAc_synthase"/>
</dbReference>
<dbReference type="EMBL" id="CP026111">
    <property type="protein sequence ID" value="AUT60899.1"/>
    <property type="molecule type" value="Genomic_DNA"/>
</dbReference>
<dbReference type="InterPro" id="IPR003329">
    <property type="entry name" value="Cytidylyl_trans"/>
</dbReference>
<dbReference type="AlphaFoldDB" id="A0A2I8EN29"/>
<accession>A0A2I8EN29</accession>
<dbReference type="KEGG" id="pter:C2L65_15655"/>
<dbReference type="Proteomes" id="UP000243502">
    <property type="component" value="Chromosome 1"/>
</dbReference>
<dbReference type="CDD" id="cd02513">
    <property type="entry name" value="CMP-NeuAc_Synthase"/>
    <property type="match status" value="1"/>
</dbReference>
<name>A0A2I8EN29_9BURK</name>
<dbReference type="PANTHER" id="PTHR21485">
    <property type="entry name" value="HAD SUPERFAMILY MEMBERS CMAS AND KDSC"/>
    <property type="match status" value="1"/>
</dbReference>
<proteinExistence type="predicted"/>
<protein>
    <submittedName>
        <fullName evidence="1">Pseudaminic acid cytidylyltransferase</fullName>
    </submittedName>
</protein>
<dbReference type="RefSeq" id="WP_042305120.1">
    <property type="nucleotide sequence ID" value="NZ_CP026111.1"/>
</dbReference>
<keyword evidence="1" id="KW-0548">Nucleotidyltransferase</keyword>
<keyword evidence="1" id="KW-0808">Transferase</keyword>
<evidence type="ECO:0000313" key="2">
    <source>
        <dbReference type="Proteomes" id="UP000243502"/>
    </source>
</evidence>
<dbReference type="Pfam" id="PF02348">
    <property type="entry name" value="CTP_transf_3"/>
    <property type="match status" value="1"/>
</dbReference>
<evidence type="ECO:0000313" key="1">
    <source>
        <dbReference type="EMBL" id="AUT60899.1"/>
    </source>
</evidence>
<organism evidence="1 2">
    <name type="scientific">Paraburkholderia terrae</name>
    <dbReference type="NCBI Taxonomy" id="311230"/>
    <lineage>
        <taxon>Bacteria</taxon>
        <taxon>Pseudomonadati</taxon>
        <taxon>Pseudomonadota</taxon>
        <taxon>Betaproteobacteria</taxon>
        <taxon>Burkholderiales</taxon>
        <taxon>Burkholderiaceae</taxon>
        <taxon>Paraburkholderia</taxon>
    </lineage>
</organism>